<evidence type="ECO:0000256" key="3">
    <source>
        <dbReference type="ARBA" id="ARBA00022989"/>
    </source>
</evidence>
<evidence type="ECO:0000256" key="2">
    <source>
        <dbReference type="ARBA" id="ARBA00022692"/>
    </source>
</evidence>
<dbReference type="OrthoDB" id="272002at2"/>
<accession>A0A133ZBU6</accession>
<dbReference type="AlphaFoldDB" id="A0A133ZBU6"/>
<dbReference type="Proteomes" id="UP000070394">
    <property type="component" value="Unassembled WGS sequence"/>
</dbReference>
<feature type="transmembrane region" description="Helical" evidence="5">
    <location>
        <begin position="7"/>
        <end position="29"/>
    </location>
</feature>
<evidence type="ECO:0008006" key="8">
    <source>
        <dbReference type="Google" id="ProtNLM"/>
    </source>
</evidence>
<feature type="transmembrane region" description="Helical" evidence="5">
    <location>
        <begin position="111"/>
        <end position="128"/>
    </location>
</feature>
<keyword evidence="4 5" id="KW-0472">Membrane</keyword>
<evidence type="ECO:0000313" key="7">
    <source>
        <dbReference type="Proteomes" id="UP000070394"/>
    </source>
</evidence>
<comment type="subcellular location">
    <subcellularLocation>
        <location evidence="1">Endomembrane system</location>
        <topology evidence="1">Multi-pass membrane protein</topology>
    </subcellularLocation>
</comment>
<dbReference type="GO" id="GO:0016740">
    <property type="term" value="F:transferase activity"/>
    <property type="evidence" value="ECO:0007669"/>
    <property type="project" value="UniProtKB-ARBA"/>
</dbReference>
<name>A0A133ZBU6_9FIRM</name>
<sequence>MKKNTLPVFGVGPIYAVSCLLLTAFGLFLKKKGFLNGGDLPGLKSEAMRIGFMLIFIGVALWIYAVLIQRISKEISSGHLVTIGIYSIVRNPIYLAFLCVCTGILITAHNVYLLIIPVVLYIFLTVLMKQTEEKWLLDKFGSEYIEYCKHVNRVIPWFRH</sequence>
<dbReference type="InterPro" id="IPR007318">
    <property type="entry name" value="Phopholipid_MeTrfase"/>
</dbReference>
<gene>
    <name evidence="6" type="ORF">HMPREF1866_02809</name>
</gene>
<dbReference type="Gene3D" id="1.20.120.1630">
    <property type="match status" value="1"/>
</dbReference>
<evidence type="ECO:0000256" key="4">
    <source>
        <dbReference type="ARBA" id="ARBA00023136"/>
    </source>
</evidence>
<evidence type="ECO:0000256" key="1">
    <source>
        <dbReference type="ARBA" id="ARBA00004127"/>
    </source>
</evidence>
<evidence type="ECO:0000313" key="6">
    <source>
        <dbReference type="EMBL" id="KXB52891.1"/>
    </source>
</evidence>
<keyword evidence="7" id="KW-1185">Reference proteome</keyword>
<dbReference type="Pfam" id="PF04191">
    <property type="entry name" value="PEMT"/>
    <property type="match status" value="1"/>
</dbReference>
<keyword evidence="2 5" id="KW-0812">Transmembrane</keyword>
<evidence type="ECO:0000256" key="5">
    <source>
        <dbReference type="SAM" id="Phobius"/>
    </source>
</evidence>
<proteinExistence type="predicted"/>
<feature type="transmembrane region" description="Helical" evidence="5">
    <location>
        <begin position="49"/>
        <end position="68"/>
    </location>
</feature>
<comment type="caution">
    <text evidence="6">The sequence shown here is derived from an EMBL/GenBank/DDBJ whole genome shotgun (WGS) entry which is preliminary data.</text>
</comment>
<reference evidence="7" key="1">
    <citation type="submission" date="2016-01" db="EMBL/GenBank/DDBJ databases">
        <authorList>
            <person name="Mitreva M."/>
            <person name="Pepin K.H."/>
            <person name="Mihindukulasuriya K.A."/>
            <person name="Fulton R."/>
            <person name="Fronick C."/>
            <person name="O'Laughlin M."/>
            <person name="Miner T."/>
            <person name="Herter B."/>
            <person name="Rosa B.A."/>
            <person name="Cordes M."/>
            <person name="Tomlinson C."/>
            <person name="Wollam A."/>
            <person name="Palsikar V.B."/>
            <person name="Mardis E.R."/>
            <person name="Wilson R.K."/>
        </authorList>
    </citation>
    <scope>NUCLEOTIDE SEQUENCE [LARGE SCALE GENOMIC DNA]</scope>
    <source>
        <strain evidence="7">DNF00896</strain>
    </source>
</reference>
<dbReference type="RefSeq" id="WP_009663068.1">
    <property type="nucleotide sequence ID" value="NZ_KQ959850.1"/>
</dbReference>
<protein>
    <recommendedName>
        <fullName evidence="8">Isoprenylcysteine carboxyl methyltransferase family protein</fullName>
    </recommendedName>
</protein>
<dbReference type="PANTHER" id="PTHR12714">
    <property type="entry name" value="PROTEIN-S ISOPRENYLCYSTEINE O-METHYLTRANSFERASE"/>
    <property type="match status" value="1"/>
</dbReference>
<keyword evidence="3 5" id="KW-1133">Transmembrane helix</keyword>
<organism evidence="6 7">
    <name type="scientific">Lachnoanaerobaculum saburreum</name>
    <dbReference type="NCBI Taxonomy" id="467210"/>
    <lineage>
        <taxon>Bacteria</taxon>
        <taxon>Bacillati</taxon>
        <taxon>Bacillota</taxon>
        <taxon>Clostridia</taxon>
        <taxon>Lachnospirales</taxon>
        <taxon>Lachnospiraceae</taxon>
        <taxon>Lachnoanaerobaculum</taxon>
    </lineage>
</organism>
<feature type="transmembrane region" description="Helical" evidence="5">
    <location>
        <begin position="80"/>
        <end position="105"/>
    </location>
</feature>
<dbReference type="STRING" id="467210.HMPREF1866_02809"/>
<dbReference type="GO" id="GO:0012505">
    <property type="term" value="C:endomembrane system"/>
    <property type="evidence" value="ECO:0007669"/>
    <property type="project" value="UniProtKB-SubCell"/>
</dbReference>
<dbReference type="PANTHER" id="PTHR12714:SF9">
    <property type="entry name" value="PROTEIN-S-ISOPRENYLCYSTEINE O-METHYLTRANSFERASE"/>
    <property type="match status" value="1"/>
</dbReference>
<dbReference type="PATRIC" id="fig|467210.3.peg.2786"/>
<dbReference type="EMBL" id="LSDA01000145">
    <property type="protein sequence ID" value="KXB52891.1"/>
    <property type="molecule type" value="Genomic_DNA"/>
</dbReference>